<organism evidence="8 9">
    <name type="scientific">Kordiimonas lipolytica</name>
    <dbReference type="NCBI Taxonomy" id="1662421"/>
    <lineage>
        <taxon>Bacteria</taxon>
        <taxon>Pseudomonadati</taxon>
        <taxon>Pseudomonadota</taxon>
        <taxon>Alphaproteobacteria</taxon>
        <taxon>Kordiimonadales</taxon>
        <taxon>Kordiimonadaceae</taxon>
        <taxon>Kordiimonas</taxon>
    </lineage>
</organism>
<gene>
    <name evidence="8" type="primary">glp</name>
    <name evidence="8" type="ORF">ACFO5Q_07345</name>
</gene>
<comment type="cofactor">
    <cofactor evidence="6">
        <name>Mg(2+)</name>
        <dbReference type="ChEBI" id="CHEBI:18420"/>
    </cofactor>
</comment>
<protein>
    <recommendedName>
        <fullName evidence="6">Molybdopterin molybdenumtransferase</fullName>
        <ecNumber evidence="6">2.10.1.1</ecNumber>
    </recommendedName>
</protein>
<dbReference type="EMBL" id="JBHSCR010000004">
    <property type="protein sequence ID" value="MFC4347659.1"/>
    <property type="molecule type" value="Genomic_DNA"/>
</dbReference>
<keyword evidence="6" id="KW-0808">Transferase</keyword>
<sequence length="398" mass="41408">MMISVEEAFKRIVETAKPLTTEKLPLENASGRVLAAPLTARRTQPGADMSAMDGYAVNSASLTGNPITLKLVGESAAGSPFGGTCGAGEAVRIFTGGIVPEGANQVVVQEDCTANGDMVTTTIGPEIGRHIRLAGIDFARNQIVLDQGTYISPKSIGLAASAGYDHLMVHRAPKIAILATGDELVPPGKKDFAPHETVNSTAPQISALLTDAGANVRILEQAGDDLKALKAAVKKAAGADILITIGGASVGDKDMMQEALSAEGMALDFWKVAMRPGKPLIFGTMSQTKVLGLPGNPVSAFVCALLFARPLVDQMMGRPAPMPTGVPLPLATDLAENGPRQHYMRARLVGEPGSRHLDPAIAQDSSLVSVLAQCDGLIIREPNAPAVKAGTLVPFLPF</sequence>
<comment type="pathway">
    <text evidence="2 6">Cofactor biosynthesis; molybdopterin biosynthesis.</text>
</comment>
<name>A0ABV8UAE4_9PROT</name>
<evidence type="ECO:0000313" key="8">
    <source>
        <dbReference type="EMBL" id="MFC4347659.1"/>
    </source>
</evidence>
<comment type="caution">
    <text evidence="8">The sequence shown here is derived from an EMBL/GenBank/DDBJ whole genome shotgun (WGS) entry which is preliminary data.</text>
</comment>
<proteinExistence type="inferred from homology"/>
<dbReference type="Pfam" id="PF03454">
    <property type="entry name" value="MoeA_C"/>
    <property type="match status" value="1"/>
</dbReference>
<keyword evidence="4 6" id="KW-0501">Molybdenum cofactor biosynthesis</keyword>
<dbReference type="EC" id="2.10.1.1" evidence="6"/>
<dbReference type="InterPro" id="IPR005110">
    <property type="entry name" value="MoeA_linker/N"/>
</dbReference>
<evidence type="ECO:0000256" key="5">
    <source>
        <dbReference type="ARBA" id="ARBA00047317"/>
    </source>
</evidence>
<dbReference type="InterPro" id="IPR038987">
    <property type="entry name" value="MoeA-like"/>
</dbReference>
<dbReference type="Gene3D" id="2.40.340.10">
    <property type="entry name" value="MoeA, C-terminal, domain IV"/>
    <property type="match status" value="1"/>
</dbReference>
<comment type="function">
    <text evidence="1 6">Catalyzes the insertion of molybdate into adenylated molybdopterin with the concomitant release of AMP.</text>
</comment>
<evidence type="ECO:0000313" key="9">
    <source>
        <dbReference type="Proteomes" id="UP001595776"/>
    </source>
</evidence>
<evidence type="ECO:0000256" key="3">
    <source>
        <dbReference type="ARBA" id="ARBA00010763"/>
    </source>
</evidence>
<reference evidence="9" key="1">
    <citation type="journal article" date="2019" name="Int. J. Syst. Evol. Microbiol.">
        <title>The Global Catalogue of Microorganisms (GCM) 10K type strain sequencing project: providing services to taxonomists for standard genome sequencing and annotation.</title>
        <authorList>
            <consortium name="The Broad Institute Genomics Platform"/>
            <consortium name="The Broad Institute Genome Sequencing Center for Infectious Disease"/>
            <person name="Wu L."/>
            <person name="Ma J."/>
        </authorList>
    </citation>
    <scope>NUCLEOTIDE SEQUENCE [LARGE SCALE GENOMIC DNA]</scope>
    <source>
        <strain evidence="9">CGMCC 1.15304</strain>
    </source>
</reference>
<keyword evidence="6" id="KW-0460">Magnesium</keyword>
<dbReference type="InterPro" id="IPR008284">
    <property type="entry name" value="MoCF_biosynth_CS"/>
</dbReference>
<keyword evidence="6" id="KW-0500">Molybdenum</keyword>
<dbReference type="CDD" id="cd00887">
    <property type="entry name" value="MoeA"/>
    <property type="match status" value="1"/>
</dbReference>
<dbReference type="Pfam" id="PF00994">
    <property type="entry name" value="MoCF_biosynth"/>
    <property type="match status" value="1"/>
</dbReference>
<dbReference type="NCBIfam" id="NF045515">
    <property type="entry name" value="Glp_gephyrin"/>
    <property type="match status" value="1"/>
</dbReference>
<evidence type="ECO:0000256" key="4">
    <source>
        <dbReference type="ARBA" id="ARBA00023150"/>
    </source>
</evidence>
<dbReference type="Gene3D" id="3.90.105.10">
    <property type="entry name" value="Molybdopterin biosynthesis moea protein, domain 2"/>
    <property type="match status" value="1"/>
</dbReference>
<dbReference type="InterPro" id="IPR036425">
    <property type="entry name" value="MoaB/Mog-like_dom_sf"/>
</dbReference>
<dbReference type="SMART" id="SM00852">
    <property type="entry name" value="MoCF_biosynth"/>
    <property type="match status" value="1"/>
</dbReference>
<dbReference type="SUPFAM" id="SSF53218">
    <property type="entry name" value="Molybdenum cofactor biosynthesis proteins"/>
    <property type="match status" value="1"/>
</dbReference>
<feature type="domain" description="MoaB/Mog" evidence="7">
    <location>
        <begin position="176"/>
        <end position="314"/>
    </location>
</feature>
<dbReference type="InterPro" id="IPR001453">
    <property type="entry name" value="MoaB/Mog_dom"/>
</dbReference>
<comment type="catalytic activity">
    <reaction evidence="5">
        <text>adenylyl-molybdopterin + molybdate = Mo-molybdopterin + AMP + H(+)</text>
        <dbReference type="Rhea" id="RHEA:35047"/>
        <dbReference type="ChEBI" id="CHEBI:15378"/>
        <dbReference type="ChEBI" id="CHEBI:36264"/>
        <dbReference type="ChEBI" id="CHEBI:62727"/>
        <dbReference type="ChEBI" id="CHEBI:71302"/>
        <dbReference type="ChEBI" id="CHEBI:456215"/>
        <dbReference type="EC" id="2.10.1.1"/>
    </reaction>
</comment>
<dbReference type="InterPro" id="IPR036135">
    <property type="entry name" value="MoeA_linker/N_sf"/>
</dbReference>
<evidence type="ECO:0000256" key="1">
    <source>
        <dbReference type="ARBA" id="ARBA00002901"/>
    </source>
</evidence>
<dbReference type="PANTHER" id="PTHR10192:SF5">
    <property type="entry name" value="GEPHYRIN"/>
    <property type="match status" value="1"/>
</dbReference>
<dbReference type="RefSeq" id="WP_068149290.1">
    <property type="nucleotide sequence ID" value="NZ_JBHSCR010000004.1"/>
</dbReference>
<comment type="similarity">
    <text evidence="3 6">Belongs to the MoeA family.</text>
</comment>
<dbReference type="Pfam" id="PF03453">
    <property type="entry name" value="MoeA_N"/>
    <property type="match status" value="1"/>
</dbReference>
<dbReference type="Proteomes" id="UP001595776">
    <property type="component" value="Unassembled WGS sequence"/>
</dbReference>
<keyword evidence="9" id="KW-1185">Reference proteome</keyword>
<evidence type="ECO:0000256" key="2">
    <source>
        <dbReference type="ARBA" id="ARBA00005046"/>
    </source>
</evidence>
<dbReference type="SUPFAM" id="SSF63867">
    <property type="entry name" value="MoeA C-terminal domain-like"/>
    <property type="match status" value="1"/>
</dbReference>
<evidence type="ECO:0000259" key="7">
    <source>
        <dbReference type="SMART" id="SM00852"/>
    </source>
</evidence>
<dbReference type="InterPro" id="IPR005111">
    <property type="entry name" value="MoeA_C_domain_IV"/>
</dbReference>
<dbReference type="NCBIfam" id="TIGR00177">
    <property type="entry name" value="molyb_syn"/>
    <property type="match status" value="1"/>
</dbReference>
<dbReference type="PANTHER" id="PTHR10192">
    <property type="entry name" value="MOLYBDOPTERIN BIOSYNTHESIS PROTEIN"/>
    <property type="match status" value="1"/>
</dbReference>
<dbReference type="InterPro" id="IPR036688">
    <property type="entry name" value="MoeA_C_domain_IV_sf"/>
</dbReference>
<dbReference type="Gene3D" id="3.40.980.10">
    <property type="entry name" value="MoaB/Mog-like domain"/>
    <property type="match status" value="1"/>
</dbReference>
<evidence type="ECO:0000256" key="6">
    <source>
        <dbReference type="RuleBase" id="RU365090"/>
    </source>
</evidence>
<dbReference type="Gene3D" id="2.170.190.11">
    <property type="entry name" value="Molybdopterin biosynthesis moea protein, domain 3"/>
    <property type="match status" value="1"/>
</dbReference>
<dbReference type="SUPFAM" id="SSF63882">
    <property type="entry name" value="MoeA N-terminal region -like"/>
    <property type="match status" value="1"/>
</dbReference>
<accession>A0ABV8UAE4</accession>
<keyword evidence="6" id="KW-0479">Metal-binding</keyword>
<dbReference type="PROSITE" id="PS01079">
    <property type="entry name" value="MOCF_BIOSYNTHESIS_2"/>
    <property type="match status" value="1"/>
</dbReference>